<evidence type="ECO:0000313" key="6">
    <source>
        <dbReference type="Proteomes" id="UP001150925"/>
    </source>
</evidence>
<sequence length="113" mass="13983">MTSDSFNLTRRFISQSEIDEQRKKREEEWATARDEGRNVPHPEEYDPRTLYERLQEQRQRKQDEHREATRLANLVHKINDDEYEFLSNLEMYQKQVEQARHEQEATELERYRQ</sequence>
<evidence type="ECO:0000259" key="4">
    <source>
        <dbReference type="Pfam" id="PF10187"/>
    </source>
</evidence>
<comment type="subcellular location">
    <subcellularLocation>
        <location evidence="1">Nucleus</location>
    </subcellularLocation>
</comment>
<dbReference type="InterPro" id="IPR039845">
    <property type="entry name" value="FAM192A"/>
</dbReference>
<evidence type="ECO:0000313" key="5">
    <source>
        <dbReference type="EMBL" id="KAJ1955108.1"/>
    </source>
</evidence>
<dbReference type="Pfam" id="PF10187">
    <property type="entry name" value="FAM192A_Fyv6_N"/>
    <property type="match status" value="1"/>
</dbReference>
<reference evidence="5" key="1">
    <citation type="submission" date="2022-07" db="EMBL/GenBank/DDBJ databases">
        <title>Phylogenomic reconstructions and comparative analyses of Kickxellomycotina fungi.</title>
        <authorList>
            <person name="Reynolds N.K."/>
            <person name="Stajich J.E."/>
            <person name="Barry K."/>
            <person name="Grigoriev I.V."/>
            <person name="Crous P."/>
            <person name="Smith M.E."/>
        </authorList>
    </citation>
    <scope>NUCLEOTIDE SEQUENCE</scope>
    <source>
        <strain evidence="5">RSA 1196</strain>
    </source>
</reference>
<evidence type="ECO:0000256" key="3">
    <source>
        <dbReference type="SAM" id="MobiDB-lite"/>
    </source>
</evidence>
<keyword evidence="6" id="KW-1185">Reference proteome</keyword>
<dbReference type="EMBL" id="JANBPY010002413">
    <property type="protein sequence ID" value="KAJ1955108.1"/>
    <property type="molecule type" value="Genomic_DNA"/>
</dbReference>
<feature type="compositionally biased region" description="Basic and acidic residues" evidence="3">
    <location>
        <begin position="19"/>
        <end position="68"/>
    </location>
</feature>
<protein>
    <recommendedName>
        <fullName evidence="4">FAM192A/Fyv6 N-terminal domain-containing protein</fullName>
    </recommendedName>
</protein>
<evidence type="ECO:0000256" key="1">
    <source>
        <dbReference type="ARBA" id="ARBA00004123"/>
    </source>
</evidence>
<comment type="caution">
    <text evidence="5">The sequence shown here is derived from an EMBL/GenBank/DDBJ whole genome shotgun (WGS) entry which is preliminary data.</text>
</comment>
<evidence type="ECO:0000256" key="2">
    <source>
        <dbReference type="ARBA" id="ARBA00023242"/>
    </source>
</evidence>
<dbReference type="PANTHER" id="PTHR13495:SF0">
    <property type="entry name" value="PSME3-INTERACTING PROTEIN"/>
    <property type="match status" value="1"/>
</dbReference>
<keyword evidence="2" id="KW-0539">Nucleus</keyword>
<accession>A0A9W8ALX2</accession>
<gene>
    <name evidence="5" type="ORF">IWQ62_005605</name>
</gene>
<dbReference type="AlphaFoldDB" id="A0A9W8ALX2"/>
<feature type="domain" description="FAM192A/Fyv6 N-terminal" evidence="4">
    <location>
        <begin position="12"/>
        <end position="112"/>
    </location>
</feature>
<feature type="region of interest" description="Disordered" evidence="3">
    <location>
        <begin position="16"/>
        <end position="68"/>
    </location>
</feature>
<dbReference type="Proteomes" id="UP001150925">
    <property type="component" value="Unassembled WGS sequence"/>
</dbReference>
<dbReference type="InterPro" id="IPR019331">
    <property type="entry name" value="FAM192A/Fyv6_N"/>
</dbReference>
<dbReference type="GO" id="GO:0005634">
    <property type="term" value="C:nucleus"/>
    <property type="evidence" value="ECO:0007669"/>
    <property type="project" value="UniProtKB-SubCell"/>
</dbReference>
<proteinExistence type="predicted"/>
<name>A0A9W8ALX2_9FUNG</name>
<dbReference type="OrthoDB" id="75720at2759"/>
<organism evidence="5 6">
    <name type="scientific">Dispira parvispora</name>
    <dbReference type="NCBI Taxonomy" id="1520584"/>
    <lineage>
        <taxon>Eukaryota</taxon>
        <taxon>Fungi</taxon>
        <taxon>Fungi incertae sedis</taxon>
        <taxon>Zoopagomycota</taxon>
        <taxon>Kickxellomycotina</taxon>
        <taxon>Dimargaritomycetes</taxon>
        <taxon>Dimargaritales</taxon>
        <taxon>Dimargaritaceae</taxon>
        <taxon>Dispira</taxon>
    </lineage>
</organism>
<dbReference type="PANTHER" id="PTHR13495">
    <property type="entry name" value="NEFA-INTERACTING NUCLEAR PROTEIN NIP30"/>
    <property type="match status" value="1"/>
</dbReference>